<name>A0A100ISS9_ASPNG</name>
<evidence type="ECO:0000256" key="2">
    <source>
        <dbReference type="ARBA" id="ARBA00023002"/>
    </source>
</evidence>
<dbReference type="CDD" id="cd05259">
    <property type="entry name" value="PCBER_SDR_a"/>
    <property type="match status" value="1"/>
</dbReference>
<evidence type="ECO:0000256" key="1">
    <source>
        <dbReference type="ARBA" id="ARBA00022857"/>
    </source>
</evidence>
<dbReference type="InterPro" id="IPR051609">
    <property type="entry name" value="NmrA/Isoflavone_reductase-like"/>
</dbReference>
<accession>A0A100ISS9</accession>
<dbReference type="InterPro" id="IPR036291">
    <property type="entry name" value="NAD(P)-bd_dom_sf"/>
</dbReference>
<feature type="domain" description="NmrA-like" evidence="3">
    <location>
        <begin position="6"/>
        <end position="232"/>
    </location>
</feature>
<reference evidence="5" key="1">
    <citation type="journal article" date="2016" name="Genome Announc.">
        <title>Draft genome sequence of Aspergillus niger strain An76.</title>
        <authorList>
            <person name="Gong W."/>
            <person name="Cheng Z."/>
            <person name="Zhang H."/>
            <person name="Liu L."/>
            <person name="Gao P."/>
            <person name="Wang L."/>
        </authorList>
    </citation>
    <scope>NUCLEOTIDE SEQUENCE [LARGE SCALE GENOMIC DNA]</scope>
    <source>
        <strain evidence="5">An76</strain>
    </source>
</reference>
<evidence type="ECO:0000259" key="3">
    <source>
        <dbReference type="Pfam" id="PF05368"/>
    </source>
</evidence>
<dbReference type="InterPro" id="IPR045312">
    <property type="entry name" value="PCBER-like"/>
</dbReference>
<gene>
    <name evidence="4" type="ORF">ABL_09342</name>
</gene>
<dbReference type="PANTHER" id="PTHR47706:SF10">
    <property type="entry name" value="NMRA-LIKE DOMAIN-CONTAINING PROTEIN"/>
    <property type="match status" value="1"/>
</dbReference>
<dbReference type="OrthoDB" id="9974981at2759"/>
<keyword evidence="1" id="KW-0521">NADP</keyword>
<evidence type="ECO:0000313" key="5">
    <source>
        <dbReference type="Proteomes" id="UP000068243"/>
    </source>
</evidence>
<dbReference type="Pfam" id="PF05368">
    <property type="entry name" value="NmrA"/>
    <property type="match status" value="1"/>
</dbReference>
<dbReference type="Gene3D" id="3.90.25.10">
    <property type="entry name" value="UDP-galactose 4-epimerase, domain 1"/>
    <property type="match status" value="1"/>
</dbReference>
<dbReference type="GO" id="GO:0016491">
    <property type="term" value="F:oxidoreductase activity"/>
    <property type="evidence" value="ECO:0007669"/>
    <property type="project" value="UniProtKB-KW"/>
</dbReference>
<dbReference type="AlphaFoldDB" id="A0A100ISS9"/>
<dbReference type="Proteomes" id="UP000068243">
    <property type="component" value="Unassembled WGS sequence"/>
</dbReference>
<dbReference type="EMBL" id="BCMY01000022">
    <property type="protein sequence ID" value="GAQ46681.1"/>
    <property type="molecule type" value="Genomic_DNA"/>
</dbReference>
<organism evidence="4 5">
    <name type="scientific">Aspergillus niger</name>
    <dbReference type="NCBI Taxonomy" id="5061"/>
    <lineage>
        <taxon>Eukaryota</taxon>
        <taxon>Fungi</taxon>
        <taxon>Dikarya</taxon>
        <taxon>Ascomycota</taxon>
        <taxon>Pezizomycotina</taxon>
        <taxon>Eurotiomycetes</taxon>
        <taxon>Eurotiomycetidae</taxon>
        <taxon>Eurotiales</taxon>
        <taxon>Aspergillaceae</taxon>
        <taxon>Aspergillus</taxon>
        <taxon>Aspergillus subgen. Circumdati</taxon>
    </lineage>
</organism>
<dbReference type="Gene3D" id="3.40.50.720">
    <property type="entry name" value="NAD(P)-binding Rossmann-like Domain"/>
    <property type="match status" value="1"/>
</dbReference>
<dbReference type="VEuPathDB" id="FungiDB:M747DRAFT_316638"/>
<dbReference type="VEuPathDB" id="FungiDB:ATCC64974_72200"/>
<dbReference type="VEuPathDB" id="FungiDB:ASPNIDRAFT2_1217475"/>
<protein>
    <submittedName>
        <fullName evidence="4">Isoflavone reductase family protein</fullName>
    </submittedName>
</protein>
<dbReference type="SUPFAM" id="SSF51735">
    <property type="entry name" value="NAD(P)-binding Rossmann-fold domains"/>
    <property type="match status" value="1"/>
</dbReference>
<evidence type="ECO:0000313" key="4">
    <source>
        <dbReference type="EMBL" id="GAQ46681.1"/>
    </source>
</evidence>
<sequence length="300" mass="32357">MASSLKNVVIVGAGGNLGSHVLKAFLSSKAFNITALTRESSTSTFPDGLQVIKSDYSHDSLLSAFKGQDAVISIVGNAGLSFQQKLIDAAVDAGVKRFIPSEYGNNTADDRVRALAPLLDGKKANVDYLKERQDRLTWTALITGPFFDAGVKNGFLGFNLQSHEATIYDEGTNTASVSTLAQIGRALVAVLRNPEVTQNQYVYVESFTTTQKQILGALEKATGKDWKVTDVALKPVIEESTERLKGGDLTAVRVLLLAAGWARFPDGPYGDWSRVPGGSWNERLGLEKENFDEVVASLVN</sequence>
<dbReference type="VEuPathDB" id="FungiDB:An16g00990"/>
<comment type="caution">
    <text evidence="4">The sequence shown here is derived from an EMBL/GenBank/DDBJ whole genome shotgun (WGS) entry which is preliminary data.</text>
</comment>
<proteinExistence type="predicted"/>
<dbReference type="OMA" id="IEWTIFL"/>
<dbReference type="InterPro" id="IPR008030">
    <property type="entry name" value="NmrA-like"/>
</dbReference>
<dbReference type="PANTHER" id="PTHR47706">
    <property type="entry name" value="NMRA-LIKE FAMILY PROTEIN"/>
    <property type="match status" value="1"/>
</dbReference>
<keyword evidence="2" id="KW-0560">Oxidoreductase</keyword>